<feature type="transmembrane region" description="Helical" evidence="1">
    <location>
        <begin position="12"/>
        <end position="39"/>
    </location>
</feature>
<evidence type="ECO:0000313" key="2">
    <source>
        <dbReference type="EMBL" id="PDQ35895.1"/>
    </source>
</evidence>
<dbReference type="AlphaFoldDB" id="A0A2A6FSM7"/>
<organism evidence="2 3">
    <name type="scientific">Candidatus Lumbricidiphila eiseniae</name>
    <dbReference type="NCBI Taxonomy" id="1969409"/>
    <lineage>
        <taxon>Bacteria</taxon>
        <taxon>Bacillati</taxon>
        <taxon>Actinomycetota</taxon>
        <taxon>Actinomycetes</taxon>
        <taxon>Micrococcales</taxon>
        <taxon>Microbacteriaceae</taxon>
        <taxon>Candidatus Lumbricidiphila</taxon>
    </lineage>
</organism>
<sequence>MTTTRVYRTSNVYLPPVILVMFAVLTVGIPVMIFALLAADTAPSTPGYAIVVLAFTAVILGGACLSHHRLEFKDDAVRLIWFPAFRKTIPADSIISCAVKRANPWRNGLGLRLIGNSTLAIMNQGGDGVFFETVGNRRYLIVIRNPSELTETIRRLGTMIDKSEPNK</sequence>
<evidence type="ECO:0000256" key="1">
    <source>
        <dbReference type="SAM" id="Phobius"/>
    </source>
</evidence>
<name>A0A2A6FSM7_9MICO</name>
<keyword evidence="1" id="KW-1133">Transmembrane helix</keyword>
<feature type="transmembrane region" description="Helical" evidence="1">
    <location>
        <begin position="45"/>
        <end position="65"/>
    </location>
</feature>
<dbReference type="Proteomes" id="UP000219994">
    <property type="component" value="Unassembled WGS sequence"/>
</dbReference>
<evidence type="ECO:0000313" key="3">
    <source>
        <dbReference type="Proteomes" id="UP000219994"/>
    </source>
</evidence>
<evidence type="ECO:0008006" key="4">
    <source>
        <dbReference type="Google" id="ProtNLM"/>
    </source>
</evidence>
<keyword evidence="1" id="KW-0472">Membrane</keyword>
<protein>
    <recommendedName>
        <fullName evidence="4">Bacterial Pleckstrin homology domain-containing protein</fullName>
    </recommendedName>
</protein>
<proteinExistence type="predicted"/>
<comment type="caution">
    <text evidence="2">The sequence shown here is derived from an EMBL/GenBank/DDBJ whole genome shotgun (WGS) entry which is preliminary data.</text>
</comment>
<keyword evidence="1" id="KW-0812">Transmembrane</keyword>
<dbReference type="EMBL" id="NAEP01000025">
    <property type="protein sequence ID" value="PDQ35895.1"/>
    <property type="molecule type" value="Genomic_DNA"/>
</dbReference>
<reference evidence="3" key="1">
    <citation type="submission" date="2017-03" db="EMBL/GenBank/DDBJ databases">
        <authorList>
            <person name="Lund M.B."/>
        </authorList>
    </citation>
    <scope>NUCLEOTIDE SEQUENCE [LARGE SCALE GENOMIC DNA]</scope>
</reference>
<accession>A0A2A6FSM7</accession>
<gene>
    <name evidence="2" type="ORF">B5766_03700</name>
</gene>